<comment type="similarity">
    <text evidence="1">Belongs to the aldehyde dehydrogenase family.</text>
</comment>
<evidence type="ECO:0000256" key="3">
    <source>
        <dbReference type="ARBA" id="ARBA00024226"/>
    </source>
</evidence>
<protein>
    <recommendedName>
        <fullName evidence="3">aldehyde dehydrogenase (NAD(+))</fullName>
        <ecNumber evidence="3">1.2.1.3</ecNumber>
    </recommendedName>
</protein>
<dbReference type="Pfam" id="PF00171">
    <property type="entry name" value="Aldedh"/>
    <property type="match status" value="1"/>
</dbReference>
<keyword evidence="7" id="KW-1185">Reference proteome</keyword>
<evidence type="ECO:0000256" key="2">
    <source>
        <dbReference type="ARBA" id="ARBA00023002"/>
    </source>
</evidence>
<dbReference type="RefSeq" id="WP_354556719.1">
    <property type="nucleotide sequence ID" value="NZ_JBEPMB010000003.1"/>
</dbReference>
<evidence type="ECO:0000256" key="4">
    <source>
        <dbReference type="ARBA" id="ARBA00049194"/>
    </source>
</evidence>
<dbReference type="InterPro" id="IPR016163">
    <property type="entry name" value="Ald_DH_C"/>
</dbReference>
<dbReference type="EMBL" id="JBEPMB010000003">
    <property type="protein sequence ID" value="MET3614211.1"/>
    <property type="molecule type" value="Genomic_DNA"/>
</dbReference>
<dbReference type="InterPro" id="IPR015590">
    <property type="entry name" value="Aldehyde_DH_dom"/>
</dbReference>
<comment type="caution">
    <text evidence="6">The sequence shown here is derived from an EMBL/GenBank/DDBJ whole genome shotgun (WGS) entry which is preliminary data.</text>
</comment>
<dbReference type="PANTHER" id="PTHR42804:SF1">
    <property type="entry name" value="ALDEHYDE DEHYDROGENASE-RELATED"/>
    <property type="match status" value="1"/>
</dbReference>
<comment type="catalytic activity">
    <reaction evidence="4">
        <text>an aldehyde + NAD(+) + H2O = a carboxylate + NADH + 2 H(+)</text>
        <dbReference type="Rhea" id="RHEA:16185"/>
        <dbReference type="ChEBI" id="CHEBI:15377"/>
        <dbReference type="ChEBI" id="CHEBI:15378"/>
        <dbReference type="ChEBI" id="CHEBI:17478"/>
        <dbReference type="ChEBI" id="CHEBI:29067"/>
        <dbReference type="ChEBI" id="CHEBI:57540"/>
        <dbReference type="ChEBI" id="CHEBI:57945"/>
        <dbReference type="EC" id="1.2.1.3"/>
    </reaction>
</comment>
<evidence type="ECO:0000259" key="5">
    <source>
        <dbReference type="Pfam" id="PF00171"/>
    </source>
</evidence>
<dbReference type="PANTHER" id="PTHR42804">
    <property type="entry name" value="ALDEHYDE DEHYDROGENASE"/>
    <property type="match status" value="1"/>
</dbReference>
<organism evidence="6 7">
    <name type="scientific">Rhizobium aquaticum</name>
    <dbReference type="NCBI Taxonomy" id="1549636"/>
    <lineage>
        <taxon>Bacteria</taxon>
        <taxon>Pseudomonadati</taxon>
        <taxon>Pseudomonadota</taxon>
        <taxon>Alphaproteobacteria</taxon>
        <taxon>Hyphomicrobiales</taxon>
        <taxon>Rhizobiaceae</taxon>
        <taxon>Rhizobium/Agrobacterium group</taxon>
        <taxon>Rhizobium</taxon>
    </lineage>
</organism>
<keyword evidence="2 6" id="KW-0560">Oxidoreductase</keyword>
<dbReference type="SUPFAM" id="SSF53720">
    <property type="entry name" value="ALDH-like"/>
    <property type="match status" value="1"/>
</dbReference>
<evidence type="ECO:0000313" key="6">
    <source>
        <dbReference type="EMBL" id="MET3614211.1"/>
    </source>
</evidence>
<evidence type="ECO:0000256" key="1">
    <source>
        <dbReference type="ARBA" id="ARBA00009986"/>
    </source>
</evidence>
<dbReference type="Proteomes" id="UP001549047">
    <property type="component" value="Unassembled WGS sequence"/>
</dbReference>
<evidence type="ECO:0000313" key="7">
    <source>
        <dbReference type="Proteomes" id="UP001549047"/>
    </source>
</evidence>
<dbReference type="InterPro" id="IPR016162">
    <property type="entry name" value="Ald_DH_N"/>
</dbReference>
<name>A0ABV2J0E8_9HYPH</name>
<dbReference type="EC" id="1.2.1.3" evidence="3"/>
<dbReference type="InterPro" id="IPR016161">
    <property type="entry name" value="Ald_DH/histidinol_DH"/>
</dbReference>
<dbReference type="Gene3D" id="3.40.605.10">
    <property type="entry name" value="Aldehyde Dehydrogenase, Chain A, domain 1"/>
    <property type="match status" value="1"/>
</dbReference>
<dbReference type="PROSITE" id="PS00070">
    <property type="entry name" value="ALDEHYDE_DEHYDR_CYS"/>
    <property type="match status" value="1"/>
</dbReference>
<accession>A0ABV2J0E8</accession>
<dbReference type="GO" id="GO:0004029">
    <property type="term" value="F:aldehyde dehydrogenase (NAD+) activity"/>
    <property type="evidence" value="ECO:0007669"/>
    <property type="project" value="UniProtKB-EC"/>
</dbReference>
<proteinExistence type="inferred from homology"/>
<feature type="domain" description="Aldehyde dehydrogenase" evidence="5">
    <location>
        <begin position="21"/>
        <end position="472"/>
    </location>
</feature>
<dbReference type="InterPro" id="IPR016160">
    <property type="entry name" value="Ald_DH_CS_CYS"/>
</dbReference>
<sequence>MKQYGQFYIDGAWVDPLDGQGVLEVIDPSIEEAFATIALGGRGDVNRAVAAASKAFESFYLTTPAERLELLKSVLSVYQKRAADLAWAISHEMGAPKRMALENQVGSGAAHIRTMIDVMKDYRFERMIGKTLVAKEAVGVVAMITPWNWPLNQITCKVAPALAAGCTMILKPSEVAPISGLVFAEIMHEAGVPAGVFNLINGDGPTVGEAMASHPDVHMISITGSNRAGVAVAKAAAATVKRVHQELGGKSANIILQDAEADFKAAVRQGTLECFDNTGQSCNAATRMLVPHERMDLAASVAAEAAGSVTVGPADRDGVRLGPVVSQMQYDKIQDLIGSGISEGATLAAGGLGRPEGLNRGYFVRPTVFADVKPGMRIEREEIFGPVLSIVGYENEEDAIRIANDTVYGLAAYVSSSDLDRARRVARRLRAGNVHINYPDWDTYAPFGGMKQSGNGREYGEFGLDDFLEIKGVIGYAG</sequence>
<reference evidence="6 7" key="1">
    <citation type="submission" date="2024-06" db="EMBL/GenBank/DDBJ databases">
        <title>Genomic Encyclopedia of Type Strains, Phase IV (KMG-IV): sequencing the most valuable type-strain genomes for metagenomic binning, comparative biology and taxonomic classification.</title>
        <authorList>
            <person name="Goeker M."/>
        </authorList>
    </citation>
    <scope>NUCLEOTIDE SEQUENCE [LARGE SCALE GENOMIC DNA]</scope>
    <source>
        <strain evidence="6 7">DSM 29780</strain>
    </source>
</reference>
<dbReference type="Gene3D" id="3.40.309.10">
    <property type="entry name" value="Aldehyde Dehydrogenase, Chain A, domain 2"/>
    <property type="match status" value="1"/>
</dbReference>
<dbReference type="CDD" id="cd07138">
    <property type="entry name" value="ALDH_CddD_SSP0762"/>
    <property type="match status" value="1"/>
</dbReference>
<gene>
    <name evidence="6" type="ORF">ABID16_002548</name>
</gene>